<gene>
    <name evidence="2" type="ORF">KP79_PYT21847</name>
</gene>
<name>A0A210QRZ5_MIZYE</name>
<dbReference type="OrthoDB" id="6105351at2759"/>
<accession>A0A210QRZ5</accession>
<keyword evidence="1" id="KW-0732">Signal</keyword>
<dbReference type="AlphaFoldDB" id="A0A210QRZ5"/>
<dbReference type="Proteomes" id="UP000242188">
    <property type="component" value="Unassembled WGS sequence"/>
</dbReference>
<dbReference type="EMBL" id="NEDP02002225">
    <property type="protein sequence ID" value="OWF51506.1"/>
    <property type="molecule type" value="Genomic_DNA"/>
</dbReference>
<reference evidence="2 3" key="1">
    <citation type="journal article" date="2017" name="Nat. Ecol. Evol.">
        <title>Scallop genome provides insights into evolution of bilaterian karyotype and development.</title>
        <authorList>
            <person name="Wang S."/>
            <person name="Zhang J."/>
            <person name="Jiao W."/>
            <person name="Li J."/>
            <person name="Xun X."/>
            <person name="Sun Y."/>
            <person name="Guo X."/>
            <person name="Huan P."/>
            <person name="Dong B."/>
            <person name="Zhang L."/>
            <person name="Hu X."/>
            <person name="Sun X."/>
            <person name="Wang J."/>
            <person name="Zhao C."/>
            <person name="Wang Y."/>
            <person name="Wang D."/>
            <person name="Huang X."/>
            <person name="Wang R."/>
            <person name="Lv J."/>
            <person name="Li Y."/>
            <person name="Zhang Z."/>
            <person name="Liu B."/>
            <person name="Lu W."/>
            <person name="Hui Y."/>
            <person name="Liang J."/>
            <person name="Zhou Z."/>
            <person name="Hou R."/>
            <person name="Li X."/>
            <person name="Liu Y."/>
            <person name="Li H."/>
            <person name="Ning X."/>
            <person name="Lin Y."/>
            <person name="Zhao L."/>
            <person name="Xing Q."/>
            <person name="Dou J."/>
            <person name="Li Y."/>
            <person name="Mao J."/>
            <person name="Guo H."/>
            <person name="Dou H."/>
            <person name="Li T."/>
            <person name="Mu C."/>
            <person name="Jiang W."/>
            <person name="Fu Q."/>
            <person name="Fu X."/>
            <person name="Miao Y."/>
            <person name="Liu J."/>
            <person name="Yu Q."/>
            <person name="Li R."/>
            <person name="Liao H."/>
            <person name="Li X."/>
            <person name="Kong Y."/>
            <person name="Jiang Z."/>
            <person name="Chourrout D."/>
            <person name="Li R."/>
            <person name="Bao Z."/>
        </authorList>
    </citation>
    <scope>NUCLEOTIDE SEQUENCE [LARGE SCALE GENOMIC DNA]</scope>
    <source>
        <strain evidence="2 3">PY_sf001</strain>
    </source>
</reference>
<comment type="caution">
    <text evidence="2">The sequence shown here is derived from an EMBL/GenBank/DDBJ whole genome shotgun (WGS) entry which is preliminary data.</text>
</comment>
<organism evidence="2 3">
    <name type="scientific">Mizuhopecten yessoensis</name>
    <name type="common">Japanese scallop</name>
    <name type="synonym">Patinopecten yessoensis</name>
    <dbReference type="NCBI Taxonomy" id="6573"/>
    <lineage>
        <taxon>Eukaryota</taxon>
        <taxon>Metazoa</taxon>
        <taxon>Spiralia</taxon>
        <taxon>Lophotrochozoa</taxon>
        <taxon>Mollusca</taxon>
        <taxon>Bivalvia</taxon>
        <taxon>Autobranchia</taxon>
        <taxon>Pteriomorphia</taxon>
        <taxon>Pectinida</taxon>
        <taxon>Pectinoidea</taxon>
        <taxon>Pectinidae</taxon>
        <taxon>Mizuhopecten</taxon>
    </lineage>
</organism>
<keyword evidence="3" id="KW-1185">Reference proteome</keyword>
<evidence type="ECO:0000313" key="3">
    <source>
        <dbReference type="Proteomes" id="UP000242188"/>
    </source>
</evidence>
<proteinExistence type="predicted"/>
<sequence length="346" mass="39901">MYGCVRLSICVVFLSCVYSIDINYPRETELQTEAQQLWGNPSKYIPKLWADFRRTPDRSSVHERDILFPKPLTSWLHFPDTRPGSVDDGQRYFDTTMETDIGSGKQDVRINDPDEGISPGIADDVVDRLGIKEPHLDHSSDRHKNANTEINSLGVSQRDINIALDSWHVNEPETELSNFARPALLKRGYNDISPQYDGSTSMRFRSWGRDAEFRLNRFRPSSSRRRLRRPTVSVTVDGTTLDPDVHFTQNITPEPDMSVFRALMSAALTFRRHRAGAENPFNVMLDWDYENECEAIVDIFGMSNSDDHLWRIHVRRRRGQVVYRGVCFPPERVLVRPGTRVIIQYS</sequence>
<protein>
    <submittedName>
        <fullName evidence="2">Uncharacterized protein</fullName>
    </submittedName>
</protein>
<feature type="chain" id="PRO_5012239430" evidence="1">
    <location>
        <begin position="20"/>
        <end position="346"/>
    </location>
</feature>
<feature type="signal peptide" evidence="1">
    <location>
        <begin position="1"/>
        <end position="19"/>
    </location>
</feature>
<evidence type="ECO:0000313" key="2">
    <source>
        <dbReference type="EMBL" id="OWF51506.1"/>
    </source>
</evidence>
<evidence type="ECO:0000256" key="1">
    <source>
        <dbReference type="SAM" id="SignalP"/>
    </source>
</evidence>